<dbReference type="RefSeq" id="XP_065329604.1">
    <property type="nucleotide sequence ID" value="XM_065473532.1"/>
</dbReference>
<gene>
    <name evidence="2" type="ORF">VNE69_05054</name>
</gene>
<protein>
    <submittedName>
        <fullName evidence="2">Actin related protein 5 (ACTR5)</fullName>
    </submittedName>
</protein>
<evidence type="ECO:0000313" key="2">
    <source>
        <dbReference type="EMBL" id="WUR03459.1"/>
    </source>
</evidence>
<dbReference type="GeneID" id="90541278"/>
<proteinExistence type="predicted"/>
<sequence length="587" mass="69665">MRKLDLQNSYKVYTAQFKKSDTIVIDNGTYEFKAGYLGSGVGIKFLNCFYKDTEGLKFDSIRTKNKYTPFTFDMISGFHVLEENIDQALEYLEVKKCNNLIITDAIYSPTKLDLIRFLFEVYHFNKIQIGVDAVYSYLYNINYTDNQRRIIISLGHSASYVYIIKKEEVLDVYKINYGGKFALMYLTNIIKYKFKEYNKNYMNIMKYLKCPLDYDKEVFEIIERLKLQDFSDSVCINEAYEEIKEDSVMKSRLVERLKNMNKKKNIKRPKYESSDELDNNLEEINDSTNLDEQTNLNDEQTNLDETLENEDLEKIGDEIIKLNDQSNFPLEKKVMPGMLKIRLYQYNNKILKILRRLDNKIKENEEEYEKITDLPSFLNKKKKRYEHIIRELELREKVRKDSTNRKTYEFGLLLKTGELTKEEIEYKKKIKKCENTNIDEKLINERDSLLEIISLYDKNYISSKSTVYDLVSNKHTENILVNIDLLRVTEVLFEPSLIGSDQMGLGEILENILEKYRDINEIFLTGGFSQIQGLKERLKQECKKYSYDKEIRIKTASNPEEDPLKGMRYSEMFETYTYEEYTQGKYN</sequence>
<reference evidence="2" key="1">
    <citation type="journal article" date="2024" name="BMC Genomics">
        <title>Functional annotation of a divergent genome using sequence and structure-based similarity.</title>
        <authorList>
            <person name="Svedberg D."/>
            <person name="Winiger R.R."/>
            <person name="Berg A."/>
            <person name="Sharma H."/>
            <person name="Tellgren-Roth C."/>
            <person name="Debrunner-Vossbrinck B.A."/>
            <person name="Vossbrinck C.R."/>
            <person name="Barandun J."/>
        </authorList>
    </citation>
    <scope>NUCLEOTIDE SEQUENCE</scope>
    <source>
        <strain evidence="2">Illinois isolate</strain>
    </source>
</reference>
<dbReference type="PANTHER" id="PTHR11937">
    <property type="entry name" value="ACTIN"/>
    <property type="match status" value="1"/>
</dbReference>
<dbReference type="InterPro" id="IPR004000">
    <property type="entry name" value="Actin"/>
</dbReference>
<keyword evidence="3" id="KW-1185">Reference proteome</keyword>
<organism evidence="2 3">
    <name type="scientific">Vairimorpha necatrix</name>
    <dbReference type="NCBI Taxonomy" id="6039"/>
    <lineage>
        <taxon>Eukaryota</taxon>
        <taxon>Fungi</taxon>
        <taxon>Fungi incertae sedis</taxon>
        <taxon>Microsporidia</taxon>
        <taxon>Nosematidae</taxon>
        <taxon>Vairimorpha</taxon>
    </lineage>
</organism>
<evidence type="ECO:0000256" key="1">
    <source>
        <dbReference type="SAM" id="Coils"/>
    </source>
</evidence>
<dbReference type="EMBL" id="CP142730">
    <property type="protein sequence ID" value="WUR03459.1"/>
    <property type="molecule type" value="Genomic_DNA"/>
</dbReference>
<name>A0AAX4JBZ2_9MICR</name>
<dbReference type="Gene3D" id="3.30.420.40">
    <property type="match status" value="2"/>
</dbReference>
<feature type="coiled-coil region" evidence="1">
    <location>
        <begin position="347"/>
        <end position="374"/>
    </location>
</feature>
<dbReference type="SUPFAM" id="SSF53067">
    <property type="entry name" value="Actin-like ATPase domain"/>
    <property type="match status" value="2"/>
</dbReference>
<dbReference type="AlphaFoldDB" id="A0AAX4JBZ2"/>
<dbReference type="SMART" id="SM00268">
    <property type="entry name" value="ACTIN"/>
    <property type="match status" value="1"/>
</dbReference>
<dbReference type="InterPro" id="IPR043129">
    <property type="entry name" value="ATPase_NBD"/>
</dbReference>
<dbReference type="Proteomes" id="UP001334084">
    <property type="component" value="Chromosome 5"/>
</dbReference>
<keyword evidence="1" id="KW-0175">Coiled coil</keyword>
<dbReference type="KEGG" id="vnx:VNE69_05054"/>
<evidence type="ECO:0000313" key="3">
    <source>
        <dbReference type="Proteomes" id="UP001334084"/>
    </source>
</evidence>
<accession>A0AAX4JBZ2</accession>